<feature type="transmembrane region" description="Helical" evidence="1">
    <location>
        <begin position="32"/>
        <end position="52"/>
    </location>
</feature>
<feature type="transmembrane region" description="Helical" evidence="1">
    <location>
        <begin position="92"/>
        <end position="112"/>
    </location>
</feature>
<reference evidence="2" key="1">
    <citation type="journal article" date="2019" name="PLoS Negl. Trop. Dis.">
        <title>Revisiting the worldwide diversity of Leptospira species in the environment.</title>
        <authorList>
            <person name="Vincent A.T."/>
            <person name="Schiettekatte O."/>
            <person name="Bourhy P."/>
            <person name="Veyrier F.J."/>
            <person name="Picardeau M."/>
        </authorList>
    </citation>
    <scope>NUCLEOTIDE SEQUENCE [LARGE SCALE GENOMIC DNA]</scope>
    <source>
        <strain evidence="2">201702455</strain>
    </source>
</reference>
<organism evidence="2 3">
    <name type="scientific">Leptospira sarikeiensis</name>
    <dbReference type="NCBI Taxonomy" id="2484943"/>
    <lineage>
        <taxon>Bacteria</taxon>
        <taxon>Pseudomonadati</taxon>
        <taxon>Spirochaetota</taxon>
        <taxon>Spirochaetia</taxon>
        <taxon>Leptospirales</taxon>
        <taxon>Leptospiraceae</taxon>
        <taxon>Leptospira</taxon>
    </lineage>
</organism>
<evidence type="ECO:0000313" key="3">
    <source>
        <dbReference type="Proteomes" id="UP000297762"/>
    </source>
</evidence>
<dbReference type="Proteomes" id="UP000297762">
    <property type="component" value="Unassembled WGS sequence"/>
</dbReference>
<dbReference type="EMBL" id="RQGF01000012">
    <property type="protein sequence ID" value="TGL63569.1"/>
    <property type="molecule type" value="Genomic_DNA"/>
</dbReference>
<comment type="caution">
    <text evidence="2">The sequence shown here is derived from an EMBL/GenBank/DDBJ whole genome shotgun (WGS) entry which is preliminary data.</text>
</comment>
<evidence type="ECO:0000256" key="1">
    <source>
        <dbReference type="SAM" id="Phobius"/>
    </source>
</evidence>
<evidence type="ECO:0000313" key="2">
    <source>
        <dbReference type="EMBL" id="TGL63569.1"/>
    </source>
</evidence>
<proteinExistence type="predicted"/>
<sequence>MKRVLSNLFRIFIVIVWVIFAGFSFLSYEPEVWIPTYITVSLLYSTEWFSIFRDPGNRILVAGLGKAIGIGYFVWGFYIFIDNPKPDLDSEIFKQSLGLALSSISLFLLPFFQERSRI</sequence>
<feature type="transmembrane region" description="Helical" evidence="1">
    <location>
        <begin position="59"/>
        <end position="80"/>
    </location>
</feature>
<accession>A0A4R9KCL9</accession>
<keyword evidence="1" id="KW-0812">Transmembrane</keyword>
<keyword evidence="1" id="KW-1133">Transmembrane helix</keyword>
<keyword evidence="1" id="KW-0472">Membrane</keyword>
<dbReference type="RefSeq" id="WP_135648650.1">
    <property type="nucleotide sequence ID" value="NZ_RQGF01000012.1"/>
</dbReference>
<keyword evidence="3" id="KW-1185">Reference proteome</keyword>
<protein>
    <submittedName>
        <fullName evidence="2">Uncharacterized protein</fullName>
    </submittedName>
</protein>
<gene>
    <name evidence="2" type="ORF">EHQ64_06355</name>
</gene>
<dbReference type="AlphaFoldDB" id="A0A4R9KCL9"/>
<name>A0A4R9KCL9_9LEPT</name>
<dbReference type="OrthoDB" id="341808at2"/>
<feature type="transmembrane region" description="Helical" evidence="1">
    <location>
        <begin position="7"/>
        <end position="26"/>
    </location>
</feature>